<evidence type="ECO:0000313" key="2">
    <source>
        <dbReference type="EMBL" id="GKT36031.1"/>
    </source>
</evidence>
<feature type="compositionally biased region" description="Acidic residues" evidence="1">
    <location>
        <begin position="103"/>
        <end position="124"/>
    </location>
</feature>
<gene>
    <name evidence="2" type="ORF">ADUPG1_009069</name>
</gene>
<evidence type="ECO:0000256" key="1">
    <source>
        <dbReference type="SAM" id="MobiDB-lite"/>
    </source>
</evidence>
<protein>
    <submittedName>
        <fullName evidence="2">Uncharacterized protein</fullName>
    </submittedName>
</protein>
<organism evidence="2 3">
    <name type="scientific">Aduncisulcus paluster</name>
    <dbReference type="NCBI Taxonomy" id="2918883"/>
    <lineage>
        <taxon>Eukaryota</taxon>
        <taxon>Metamonada</taxon>
        <taxon>Carpediemonas-like organisms</taxon>
        <taxon>Aduncisulcus</taxon>
    </lineage>
</organism>
<comment type="caution">
    <text evidence="2">The sequence shown here is derived from an EMBL/GenBank/DDBJ whole genome shotgun (WGS) entry which is preliminary data.</text>
</comment>
<keyword evidence="3" id="KW-1185">Reference proteome</keyword>
<name>A0ABQ5KVI8_9EUKA</name>
<dbReference type="Proteomes" id="UP001057375">
    <property type="component" value="Unassembled WGS sequence"/>
</dbReference>
<evidence type="ECO:0000313" key="3">
    <source>
        <dbReference type="Proteomes" id="UP001057375"/>
    </source>
</evidence>
<dbReference type="EMBL" id="BQXS01011124">
    <property type="protein sequence ID" value="GKT36031.1"/>
    <property type="molecule type" value="Genomic_DNA"/>
</dbReference>
<feature type="region of interest" description="Disordered" evidence="1">
    <location>
        <begin position="92"/>
        <end position="131"/>
    </location>
</feature>
<accession>A0ABQ5KVI8</accession>
<proteinExistence type="predicted"/>
<sequence>MMHLEVLSTIEERCGEKKIQSPFAVSPSASDINAFLLHLPEIFTDLIAGNVLLRHIEKGYSPTGSQKESQMRHKCLKRLQENADMVEATELTKRHSRITNPKEDDDGEEEDVVDKELEELESEDSLCCSHC</sequence>
<reference evidence="2" key="1">
    <citation type="submission" date="2022-03" db="EMBL/GenBank/DDBJ databases">
        <title>Draft genome sequence of Aduncisulcus paluster, a free-living microaerophilic Fornicata.</title>
        <authorList>
            <person name="Yuyama I."/>
            <person name="Kume K."/>
            <person name="Tamura T."/>
            <person name="Inagaki Y."/>
            <person name="Hashimoto T."/>
        </authorList>
    </citation>
    <scope>NUCLEOTIDE SEQUENCE</scope>
    <source>
        <strain evidence="2">NY0171</strain>
    </source>
</reference>